<organism evidence="2 3">
    <name type="scientific">Diversispora epigaea</name>
    <dbReference type="NCBI Taxonomy" id="1348612"/>
    <lineage>
        <taxon>Eukaryota</taxon>
        <taxon>Fungi</taxon>
        <taxon>Fungi incertae sedis</taxon>
        <taxon>Mucoromycota</taxon>
        <taxon>Glomeromycotina</taxon>
        <taxon>Glomeromycetes</taxon>
        <taxon>Diversisporales</taxon>
        <taxon>Diversisporaceae</taxon>
        <taxon>Diversispora</taxon>
    </lineage>
</organism>
<dbReference type="Pfam" id="PF00075">
    <property type="entry name" value="RNase_H"/>
    <property type="match status" value="1"/>
</dbReference>
<reference evidence="2 3" key="1">
    <citation type="submission" date="2018-08" db="EMBL/GenBank/DDBJ databases">
        <title>Genome and evolution of the arbuscular mycorrhizal fungus Diversispora epigaea (formerly Glomus versiforme) and its bacterial endosymbionts.</title>
        <authorList>
            <person name="Sun X."/>
            <person name="Fei Z."/>
            <person name="Harrison M."/>
        </authorList>
    </citation>
    <scope>NUCLEOTIDE SEQUENCE [LARGE SCALE GENOMIC DNA]</scope>
    <source>
        <strain evidence="2 3">IT104</strain>
    </source>
</reference>
<dbReference type="InterPro" id="IPR036397">
    <property type="entry name" value="RNaseH_sf"/>
</dbReference>
<dbReference type="Proteomes" id="UP000266861">
    <property type="component" value="Unassembled WGS sequence"/>
</dbReference>
<proteinExistence type="predicted"/>
<sequence>MFQDGKKSYQQKLMKKKINYIMAMIQKARTTDKQSRYIINHILIPQIEYLVIDYIPSESWLNKQNKKIRTVFKHKCNLARVTKGRYLGKEPYWYKTFENKLYKAEFNFAQQYNYINIFNSLIPINEKTKFTVTKMEQQINRLLNSIPLIGKIREKTKPNERLNTNNKGLIPKLIQLPESILNFCQQEDMTAQIINQQNSAELEKEKTIIYFSSMLHKINNVKEKINQSNVNFIEAFTDGSCITGKIPGNLVGHYTKKTIMGYGIVIKINQEIITLKEETSGQPFSTRAELIAIAVLIDTLPKKINRVKINTDSNTVIMVIKGFVELNKRKKKRLYKNTYLLQTIKELIDQKNIKVDLIKVKSHTGIELNELADKLNKLAKEGCKNGNPTKINPQGLKNVKYFNTVNDKPIDLPIQEYMKEYISINHLIDWKMMYRTTTTLSQWIITATDWEYTQETLMYTSITNPETSEED</sequence>
<dbReference type="GO" id="GO:0004523">
    <property type="term" value="F:RNA-DNA hybrid ribonuclease activity"/>
    <property type="evidence" value="ECO:0007669"/>
    <property type="project" value="InterPro"/>
</dbReference>
<dbReference type="AlphaFoldDB" id="A0A397I2A3"/>
<dbReference type="GO" id="GO:0003676">
    <property type="term" value="F:nucleic acid binding"/>
    <property type="evidence" value="ECO:0007669"/>
    <property type="project" value="InterPro"/>
</dbReference>
<dbReference type="EMBL" id="PQFF01000258">
    <property type="protein sequence ID" value="RHZ69645.1"/>
    <property type="molecule type" value="Genomic_DNA"/>
</dbReference>
<dbReference type="SUPFAM" id="SSF53098">
    <property type="entry name" value="Ribonuclease H-like"/>
    <property type="match status" value="1"/>
</dbReference>
<dbReference type="InterPro" id="IPR002156">
    <property type="entry name" value="RNaseH_domain"/>
</dbReference>
<name>A0A397I2A3_9GLOM</name>
<dbReference type="OrthoDB" id="2447560at2759"/>
<evidence type="ECO:0000313" key="3">
    <source>
        <dbReference type="Proteomes" id="UP000266861"/>
    </source>
</evidence>
<gene>
    <name evidence="2" type="ORF">Glove_281g62</name>
</gene>
<dbReference type="InterPro" id="IPR012337">
    <property type="entry name" value="RNaseH-like_sf"/>
</dbReference>
<evidence type="ECO:0000313" key="2">
    <source>
        <dbReference type="EMBL" id="RHZ69645.1"/>
    </source>
</evidence>
<protein>
    <recommendedName>
        <fullName evidence="1">RNase H type-1 domain-containing protein</fullName>
    </recommendedName>
</protein>
<feature type="domain" description="RNase H type-1" evidence="1">
    <location>
        <begin position="229"/>
        <end position="381"/>
    </location>
</feature>
<evidence type="ECO:0000259" key="1">
    <source>
        <dbReference type="PROSITE" id="PS50879"/>
    </source>
</evidence>
<accession>A0A397I2A3</accession>
<dbReference type="PROSITE" id="PS50879">
    <property type="entry name" value="RNASE_H_1"/>
    <property type="match status" value="1"/>
</dbReference>
<dbReference type="Gene3D" id="3.30.420.10">
    <property type="entry name" value="Ribonuclease H-like superfamily/Ribonuclease H"/>
    <property type="match status" value="1"/>
</dbReference>
<keyword evidence="3" id="KW-1185">Reference proteome</keyword>
<comment type="caution">
    <text evidence="2">The sequence shown here is derived from an EMBL/GenBank/DDBJ whole genome shotgun (WGS) entry which is preliminary data.</text>
</comment>